<dbReference type="EMBL" id="MGAU01000020">
    <property type="protein sequence ID" value="OGK55199.1"/>
    <property type="molecule type" value="Genomic_DNA"/>
</dbReference>
<gene>
    <name evidence="4" type="primary">rplM</name>
    <name evidence="5" type="ORF">A3B56_03055</name>
</gene>
<keyword evidence="2 4" id="KW-0689">Ribosomal protein</keyword>
<dbReference type="HAMAP" id="MF_01366">
    <property type="entry name" value="Ribosomal_uL13"/>
    <property type="match status" value="1"/>
</dbReference>
<comment type="caution">
    <text evidence="5">The sequence shown here is derived from an EMBL/GenBank/DDBJ whole genome shotgun (WGS) entry which is preliminary data.</text>
</comment>
<comment type="subunit">
    <text evidence="4">Part of the 50S ribosomal subunit.</text>
</comment>
<comment type="function">
    <text evidence="4">This protein is one of the early assembly proteins of the 50S ribosomal subunit, although it is not seen to bind rRNA by itself. It is important during the early stages of 50S assembly.</text>
</comment>
<name>A0A1F7JHU9_9BACT</name>
<dbReference type="InterPro" id="IPR036899">
    <property type="entry name" value="Ribosomal_uL13_sf"/>
</dbReference>
<dbReference type="GO" id="GO:0005840">
    <property type="term" value="C:ribosome"/>
    <property type="evidence" value="ECO:0007669"/>
    <property type="project" value="UniProtKB-KW"/>
</dbReference>
<evidence type="ECO:0000313" key="6">
    <source>
        <dbReference type="Proteomes" id="UP000178486"/>
    </source>
</evidence>
<dbReference type="Proteomes" id="UP000178486">
    <property type="component" value="Unassembled WGS sequence"/>
</dbReference>
<reference evidence="5 6" key="1">
    <citation type="journal article" date="2016" name="Nat. Commun.">
        <title>Thousands of microbial genomes shed light on interconnected biogeochemical processes in an aquifer system.</title>
        <authorList>
            <person name="Anantharaman K."/>
            <person name="Brown C.T."/>
            <person name="Hug L.A."/>
            <person name="Sharon I."/>
            <person name="Castelle C.J."/>
            <person name="Probst A.J."/>
            <person name="Thomas B.C."/>
            <person name="Singh A."/>
            <person name="Wilkins M.J."/>
            <person name="Karaoz U."/>
            <person name="Brodie E.L."/>
            <person name="Williams K.H."/>
            <person name="Hubbard S.S."/>
            <person name="Banfield J.F."/>
        </authorList>
    </citation>
    <scope>NUCLEOTIDE SEQUENCE [LARGE SCALE GENOMIC DNA]</scope>
</reference>
<keyword evidence="3 4" id="KW-0687">Ribonucleoprotein</keyword>
<evidence type="ECO:0000256" key="2">
    <source>
        <dbReference type="ARBA" id="ARBA00022980"/>
    </source>
</evidence>
<dbReference type="GO" id="GO:1990904">
    <property type="term" value="C:ribonucleoprotein complex"/>
    <property type="evidence" value="ECO:0007669"/>
    <property type="project" value="UniProtKB-KW"/>
</dbReference>
<dbReference type="GO" id="GO:0003729">
    <property type="term" value="F:mRNA binding"/>
    <property type="evidence" value="ECO:0007669"/>
    <property type="project" value="TreeGrafter"/>
</dbReference>
<evidence type="ECO:0000256" key="3">
    <source>
        <dbReference type="ARBA" id="ARBA00023274"/>
    </source>
</evidence>
<dbReference type="CDD" id="cd00392">
    <property type="entry name" value="Ribosomal_L13"/>
    <property type="match status" value="1"/>
</dbReference>
<evidence type="ECO:0000256" key="1">
    <source>
        <dbReference type="ARBA" id="ARBA00006227"/>
    </source>
</evidence>
<dbReference type="Gene3D" id="3.90.1180.10">
    <property type="entry name" value="Ribosomal protein L13"/>
    <property type="match status" value="1"/>
</dbReference>
<evidence type="ECO:0000313" key="5">
    <source>
        <dbReference type="EMBL" id="OGK55199.1"/>
    </source>
</evidence>
<evidence type="ECO:0000256" key="4">
    <source>
        <dbReference type="HAMAP-Rule" id="MF_01366"/>
    </source>
</evidence>
<dbReference type="InterPro" id="IPR005823">
    <property type="entry name" value="Ribosomal_uL13_bac-type"/>
</dbReference>
<dbReference type="GO" id="GO:0006412">
    <property type="term" value="P:translation"/>
    <property type="evidence" value="ECO:0007669"/>
    <property type="project" value="UniProtKB-UniRule"/>
</dbReference>
<dbReference type="InterPro" id="IPR005822">
    <property type="entry name" value="Ribosomal_uL13"/>
</dbReference>
<comment type="similarity">
    <text evidence="1 4">Belongs to the universal ribosomal protein uL13 family.</text>
</comment>
<dbReference type="AlphaFoldDB" id="A0A1F7JHU9"/>
<accession>A0A1F7JHU9</accession>
<protein>
    <recommendedName>
        <fullName evidence="4">Large ribosomal subunit protein uL13</fullName>
    </recommendedName>
</protein>
<dbReference type="PANTHER" id="PTHR11545:SF2">
    <property type="entry name" value="LARGE RIBOSOMAL SUBUNIT PROTEIN UL13M"/>
    <property type="match status" value="1"/>
</dbReference>
<dbReference type="PIRSF" id="PIRSF002181">
    <property type="entry name" value="Ribosomal_L13"/>
    <property type="match status" value="1"/>
</dbReference>
<dbReference type="NCBIfam" id="TIGR01066">
    <property type="entry name" value="rplM_bact"/>
    <property type="match status" value="1"/>
</dbReference>
<organism evidence="5 6">
    <name type="scientific">Candidatus Roizmanbacteria bacterium RIFCSPLOWO2_01_FULL_45_11</name>
    <dbReference type="NCBI Taxonomy" id="1802070"/>
    <lineage>
        <taxon>Bacteria</taxon>
        <taxon>Candidatus Roizmaniibacteriota</taxon>
    </lineage>
</organism>
<dbReference type="GO" id="GO:0017148">
    <property type="term" value="P:negative regulation of translation"/>
    <property type="evidence" value="ECO:0007669"/>
    <property type="project" value="TreeGrafter"/>
</dbReference>
<dbReference type="GO" id="GO:0003735">
    <property type="term" value="F:structural constituent of ribosome"/>
    <property type="evidence" value="ECO:0007669"/>
    <property type="project" value="InterPro"/>
</dbReference>
<proteinExistence type="inferred from homology"/>
<dbReference type="Pfam" id="PF00572">
    <property type="entry name" value="Ribosomal_L13"/>
    <property type="match status" value="1"/>
</dbReference>
<dbReference type="PANTHER" id="PTHR11545">
    <property type="entry name" value="RIBOSOMAL PROTEIN L13"/>
    <property type="match status" value="1"/>
</dbReference>
<dbReference type="SUPFAM" id="SSF52161">
    <property type="entry name" value="Ribosomal protein L13"/>
    <property type="match status" value="1"/>
</dbReference>
<sequence length="142" mass="16042">MSQHLQKTKATRQSDVSRAWHLIDVKDTVLGRIVPSIVQLLRGKGKPYFVPNLDCGDEVVVINASYVVLTGNKFAKKVYTRYSGYPGGLKKTTAGDLKEAHPEELVRHAVSGMLPKNKLRDQWLTRLHVYKDDSHPYANHFS</sequence>